<sequence>MTKFQRSSGLKTSDAGNQKDKANPFEQNQSIAVKRTKLSQPAFSPSHKGGNRAVEKEISEQALASH</sequence>
<organism evidence="2 3">
    <name type="scientific">Paenibacillus harenae</name>
    <dbReference type="NCBI Taxonomy" id="306543"/>
    <lineage>
        <taxon>Bacteria</taxon>
        <taxon>Bacillati</taxon>
        <taxon>Bacillota</taxon>
        <taxon>Bacilli</taxon>
        <taxon>Bacillales</taxon>
        <taxon>Paenibacillaceae</taxon>
        <taxon>Paenibacillus</taxon>
    </lineage>
</organism>
<dbReference type="RefSeq" id="WP_307207968.1">
    <property type="nucleotide sequence ID" value="NZ_JAUSSU010000014.1"/>
</dbReference>
<feature type="compositionally biased region" description="Polar residues" evidence="1">
    <location>
        <begin position="1"/>
        <end position="16"/>
    </location>
</feature>
<accession>A0ABT9U8I6</accession>
<protein>
    <submittedName>
        <fullName evidence="2">Uncharacterized protein</fullName>
    </submittedName>
</protein>
<proteinExistence type="predicted"/>
<dbReference type="Proteomes" id="UP001229346">
    <property type="component" value="Unassembled WGS sequence"/>
</dbReference>
<evidence type="ECO:0000313" key="2">
    <source>
        <dbReference type="EMBL" id="MDQ0115965.1"/>
    </source>
</evidence>
<evidence type="ECO:0000256" key="1">
    <source>
        <dbReference type="SAM" id="MobiDB-lite"/>
    </source>
</evidence>
<dbReference type="EMBL" id="JAUSSU010000014">
    <property type="protein sequence ID" value="MDQ0115965.1"/>
    <property type="molecule type" value="Genomic_DNA"/>
</dbReference>
<comment type="caution">
    <text evidence="2">The sequence shown here is derived from an EMBL/GenBank/DDBJ whole genome shotgun (WGS) entry which is preliminary data.</text>
</comment>
<evidence type="ECO:0000313" key="3">
    <source>
        <dbReference type="Proteomes" id="UP001229346"/>
    </source>
</evidence>
<gene>
    <name evidence="2" type="ORF">J2T15_005440</name>
</gene>
<reference evidence="2 3" key="1">
    <citation type="submission" date="2023-07" db="EMBL/GenBank/DDBJ databases">
        <title>Sorghum-associated microbial communities from plants grown in Nebraska, USA.</title>
        <authorList>
            <person name="Schachtman D."/>
        </authorList>
    </citation>
    <scope>NUCLEOTIDE SEQUENCE [LARGE SCALE GENOMIC DNA]</scope>
    <source>
        <strain evidence="2 3">CC482</strain>
    </source>
</reference>
<feature type="region of interest" description="Disordered" evidence="1">
    <location>
        <begin position="1"/>
        <end position="66"/>
    </location>
</feature>
<keyword evidence="3" id="KW-1185">Reference proteome</keyword>
<name>A0ABT9U8I6_PAEHA</name>